<dbReference type="GO" id="GO:0005634">
    <property type="term" value="C:nucleus"/>
    <property type="evidence" value="ECO:0007669"/>
    <property type="project" value="UniProtKB-SubCell"/>
</dbReference>
<dbReference type="OrthoDB" id="5559898at2759"/>
<keyword evidence="3" id="KW-0963">Cytoplasm</keyword>
<dbReference type="AlphaFoldDB" id="A0A9P5NR16"/>
<evidence type="ECO:0000256" key="4">
    <source>
        <dbReference type="ARBA" id="ARBA00022737"/>
    </source>
</evidence>
<evidence type="ECO:0000256" key="5">
    <source>
        <dbReference type="ARBA" id="ARBA00023242"/>
    </source>
</evidence>
<dbReference type="InterPro" id="IPR000225">
    <property type="entry name" value="Armadillo"/>
</dbReference>
<organism evidence="7 8">
    <name type="scientific">Gymnopilus junonius</name>
    <name type="common">Spectacular rustgill mushroom</name>
    <name type="synonym">Gymnopilus spectabilis subsp. junonius</name>
    <dbReference type="NCBI Taxonomy" id="109634"/>
    <lineage>
        <taxon>Eukaryota</taxon>
        <taxon>Fungi</taxon>
        <taxon>Dikarya</taxon>
        <taxon>Basidiomycota</taxon>
        <taxon>Agaricomycotina</taxon>
        <taxon>Agaricomycetes</taxon>
        <taxon>Agaricomycetidae</taxon>
        <taxon>Agaricales</taxon>
        <taxon>Agaricineae</taxon>
        <taxon>Hymenogastraceae</taxon>
        <taxon>Gymnopilus</taxon>
    </lineage>
</organism>
<comment type="caution">
    <text evidence="7">The sequence shown here is derived from an EMBL/GenBank/DDBJ whole genome shotgun (WGS) entry which is preliminary data.</text>
</comment>
<feature type="compositionally biased region" description="Low complexity" evidence="6">
    <location>
        <begin position="362"/>
        <end position="385"/>
    </location>
</feature>
<keyword evidence="8" id="KW-1185">Reference proteome</keyword>
<evidence type="ECO:0000256" key="6">
    <source>
        <dbReference type="SAM" id="MobiDB-lite"/>
    </source>
</evidence>
<feature type="compositionally biased region" description="Polar residues" evidence="6">
    <location>
        <begin position="904"/>
        <end position="920"/>
    </location>
</feature>
<feature type="compositionally biased region" description="Low complexity" evidence="6">
    <location>
        <begin position="922"/>
        <end position="943"/>
    </location>
</feature>
<dbReference type="InterPro" id="IPR038739">
    <property type="entry name" value="ARMC8/Vid28"/>
</dbReference>
<accession>A0A9P5NR16</accession>
<dbReference type="GO" id="GO:0034657">
    <property type="term" value="C:GID complex"/>
    <property type="evidence" value="ECO:0007669"/>
    <property type="project" value="TreeGrafter"/>
</dbReference>
<name>A0A9P5NR16_GYMJU</name>
<feature type="region of interest" description="Disordered" evidence="6">
    <location>
        <begin position="884"/>
        <end position="969"/>
    </location>
</feature>
<dbReference type="PANTHER" id="PTHR15651:SF7">
    <property type="entry name" value="ARMADILLO REPEAT-CONTAINING PROTEIN 8"/>
    <property type="match status" value="1"/>
</dbReference>
<sequence length="998" mass="106148">MTIPTLTVASLKKAKNAVIGNPLAKVQLVKDQHFVSTLIDCLNPPTSEVPLSAQDKAAQDALRIEAAHVVASLSYGSEEALGVLLRANAHHAFLYAFSHFTHTDPPALRAAFSRALRALAASIADVVGPSIWGLRPDKSLIRTEAQQALAYLFQAESLDIYLPLLVLPGSSSSSLTSPSIATSRAPPSSTNIATSIAQMLSTTIRSKAHRAAVTNWLPLSERQREVTTKSKRGWEKTAALSSNLAAGPWVARRLLDLLGDSSRERESKLVEAVLSALASLARENSIVSEFLGKSTPDKEFPPYLANILGFTKSRSVDVQLAACLCVTHIIRACLPTLPPILHISPSSHSSMATLAAAAGHVTSPTASSSTHASASSSSHTPTPSHGHSHTQSHRDSIAAAQLALEENCTRTVMNIVNRLLAAPLPTSGGGNGVSEGTGIVAASMTSGAESYQAKTRACYILHYLVADDAALCHAAFDRGCLEHLATLIRAINPKQADPVEWEEGEPESLSRLREAALTTLATLALLSDDIRRRITDELSLLPCISRALRAKRHVGTRYAACQCVRAVSRAVSVLRTSIVDSGLGMDVLRIVMGQELGPGFGVGGGGSLTIGKGKESANERAEDAMVVDSAGNGKQKDLGEDRRVLGAALAAVCNIVNDFSPLRPIYLEEKLMPRLVYILRGSDDPPLRLNALWAVKNLVRKTSTETKRDIMSCVGWSELGNYLSDPDEDIQEQAFNALRNLTENEEGINLVLSSLDPPLLLSKVLAGLQSRSEDVVLQACFALANLANGSEEQQEEIMRFPGMLSALRVCIAEGGPGLPPLPPVLSWSNSGVVGSTGGAVNSSDVRRPAVGCILTLVQGQPRRRKEMTDAGIVSTLKRFTEWSGHGPSLGGSGHGHAGGISLSPPNTSSVRWGGRTQSPVRGSAASGTASAGVYGSWAGTGSMHQHHSQHHQPWYQSSSSSGRGSAWPSHMALEDDRDVVQRARQALEWLEHGETYIT</sequence>
<reference evidence="7" key="1">
    <citation type="submission" date="2020-11" db="EMBL/GenBank/DDBJ databases">
        <authorList>
            <consortium name="DOE Joint Genome Institute"/>
            <person name="Ahrendt S."/>
            <person name="Riley R."/>
            <person name="Andreopoulos W."/>
            <person name="LaButti K."/>
            <person name="Pangilinan J."/>
            <person name="Ruiz-duenas F.J."/>
            <person name="Barrasa J.M."/>
            <person name="Sanchez-Garcia M."/>
            <person name="Camarero S."/>
            <person name="Miyauchi S."/>
            <person name="Serrano A."/>
            <person name="Linde D."/>
            <person name="Babiker R."/>
            <person name="Drula E."/>
            <person name="Ayuso-Fernandez I."/>
            <person name="Pacheco R."/>
            <person name="Padilla G."/>
            <person name="Ferreira P."/>
            <person name="Barriuso J."/>
            <person name="Kellner H."/>
            <person name="Castanera R."/>
            <person name="Alfaro M."/>
            <person name="Ramirez L."/>
            <person name="Pisabarro A.G."/>
            <person name="Kuo A."/>
            <person name="Tritt A."/>
            <person name="Lipzen A."/>
            <person name="He G."/>
            <person name="Yan M."/>
            <person name="Ng V."/>
            <person name="Cullen D."/>
            <person name="Martin F."/>
            <person name="Rosso M.-N."/>
            <person name="Henrissat B."/>
            <person name="Hibbett D."/>
            <person name="Martinez A.T."/>
            <person name="Grigoriev I.V."/>
        </authorList>
    </citation>
    <scope>NUCLEOTIDE SEQUENCE</scope>
    <source>
        <strain evidence="7">AH 44721</strain>
    </source>
</reference>
<proteinExistence type="predicted"/>
<keyword evidence="4" id="KW-0677">Repeat</keyword>
<evidence type="ECO:0000313" key="8">
    <source>
        <dbReference type="Proteomes" id="UP000724874"/>
    </source>
</evidence>
<keyword evidence="5" id="KW-0539">Nucleus</keyword>
<dbReference type="GO" id="GO:0043161">
    <property type="term" value="P:proteasome-mediated ubiquitin-dependent protein catabolic process"/>
    <property type="evidence" value="ECO:0007669"/>
    <property type="project" value="TreeGrafter"/>
</dbReference>
<evidence type="ECO:0000256" key="1">
    <source>
        <dbReference type="ARBA" id="ARBA00004123"/>
    </source>
</evidence>
<dbReference type="Gene3D" id="1.25.10.10">
    <property type="entry name" value="Leucine-rich Repeat Variant"/>
    <property type="match status" value="3"/>
</dbReference>
<dbReference type="Proteomes" id="UP000724874">
    <property type="component" value="Unassembled WGS sequence"/>
</dbReference>
<gene>
    <name evidence="7" type="ORF">CPB84DRAFT_1961815</name>
</gene>
<evidence type="ECO:0000313" key="7">
    <source>
        <dbReference type="EMBL" id="KAF8901845.1"/>
    </source>
</evidence>
<evidence type="ECO:0000256" key="2">
    <source>
        <dbReference type="ARBA" id="ARBA00004496"/>
    </source>
</evidence>
<dbReference type="GO" id="GO:0005737">
    <property type="term" value="C:cytoplasm"/>
    <property type="evidence" value="ECO:0007669"/>
    <property type="project" value="UniProtKB-SubCell"/>
</dbReference>
<feature type="region of interest" description="Disordered" evidence="6">
    <location>
        <begin position="362"/>
        <end position="396"/>
    </location>
</feature>
<protein>
    <submittedName>
        <fullName evidence="7">Armadillo-type protein</fullName>
    </submittedName>
</protein>
<dbReference type="SMART" id="SM00185">
    <property type="entry name" value="ARM"/>
    <property type="match status" value="6"/>
</dbReference>
<dbReference type="EMBL" id="JADNYJ010000039">
    <property type="protein sequence ID" value="KAF8901845.1"/>
    <property type="molecule type" value="Genomic_DNA"/>
</dbReference>
<feature type="compositionally biased region" description="Gly residues" evidence="6">
    <location>
        <begin position="887"/>
        <end position="898"/>
    </location>
</feature>
<dbReference type="SUPFAM" id="SSF48371">
    <property type="entry name" value="ARM repeat"/>
    <property type="match status" value="2"/>
</dbReference>
<dbReference type="InterPro" id="IPR011989">
    <property type="entry name" value="ARM-like"/>
</dbReference>
<feature type="compositionally biased region" description="Low complexity" evidence="6">
    <location>
        <begin position="951"/>
        <end position="965"/>
    </location>
</feature>
<comment type="subcellular location">
    <subcellularLocation>
        <location evidence="2">Cytoplasm</location>
    </subcellularLocation>
    <subcellularLocation>
        <location evidence="1">Nucleus</location>
    </subcellularLocation>
</comment>
<dbReference type="InterPro" id="IPR016024">
    <property type="entry name" value="ARM-type_fold"/>
</dbReference>
<evidence type="ECO:0000256" key="3">
    <source>
        <dbReference type="ARBA" id="ARBA00022490"/>
    </source>
</evidence>
<dbReference type="PANTHER" id="PTHR15651">
    <property type="entry name" value="ARMADILLO REPEAT-CONTAINING PROTEIN 8"/>
    <property type="match status" value="1"/>
</dbReference>